<organism evidence="8 9">
    <name type="scientific">Candidatus Nitrospira allomarina</name>
    <dbReference type="NCBI Taxonomy" id="3020900"/>
    <lineage>
        <taxon>Bacteria</taxon>
        <taxon>Pseudomonadati</taxon>
        <taxon>Nitrospirota</taxon>
        <taxon>Nitrospiria</taxon>
        <taxon>Nitrospirales</taxon>
        <taxon>Nitrospiraceae</taxon>
        <taxon>Nitrospira</taxon>
    </lineage>
</organism>
<evidence type="ECO:0000256" key="4">
    <source>
        <dbReference type="ARBA" id="ARBA00022679"/>
    </source>
</evidence>
<evidence type="ECO:0000256" key="2">
    <source>
        <dbReference type="ARBA" id="ARBA00022475"/>
    </source>
</evidence>
<dbReference type="PANTHER" id="PTHR43646">
    <property type="entry name" value="GLYCOSYLTRANSFERASE"/>
    <property type="match status" value="1"/>
</dbReference>
<keyword evidence="5 6" id="KW-0472">Membrane</keyword>
<evidence type="ECO:0000259" key="7">
    <source>
        <dbReference type="Pfam" id="PF00535"/>
    </source>
</evidence>
<evidence type="ECO:0000256" key="1">
    <source>
        <dbReference type="ARBA" id="ARBA00004236"/>
    </source>
</evidence>
<evidence type="ECO:0000313" key="9">
    <source>
        <dbReference type="Proteomes" id="UP001302719"/>
    </source>
</evidence>
<keyword evidence="3 8" id="KW-0328">Glycosyltransferase</keyword>
<dbReference type="GO" id="GO:0005886">
    <property type="term" value="C:plasma membrane"/>
    <property type="evidence" value="ECO:0007669"/>
    <property type="project" value="UniProtKB-SubCell"/>
</dbReference>
<comment type="subcellular location">
    <subcellularLocation>
        <location evidence="1">Cell membrane</location>
    </subcellularLocation>
</comment>
<evidence type="ECO:0000256" key="5">
    <source>
        <dbReference type="ARBA" id="ARBA00023136"/>
    </source>
</evidence>
<reference evidence="8 9" key="1">
    <citation type="submission" date="2023-01" db="EMBL/GenBank/DDBJ databases">
        <title>Cultivation and genomic characterization of new, ubiquitous marine nitrite-oxidizing bacteria from the Nitrospirales.</title>
        <authorList>
            <person name="Mueller A.J."/>
            <person name="Daebeler A."/>
            <person name="Herbold C.W."/>
            <person name="Kirkegaard R.H."/>
            <person name="Daims H."/>
        </authorList>
    </citation>
    <scope>NUCLEOTIDE SEQUENCE [LARGE SCALE GENOMIC DNA]</scope>
    <source>
        <strain evidence="8 9">VA</strain>
    </source>
</reference>
<dbReference type="Pfam" id="PF00535">
    <property type="entry name" value="Glycos_transf_2"/>
    <property type="match status" value="1"/>
</dbReference>
<dbReference type="RefSeq" id="WP_312645551.1">
    <property type="nucleotide sequence ID" value="NZ_CP116967.1"/>
</dbReference>
<proteinExistence type="predicted"/>
<feature type="transmembrane region" description="Helical" evidence="6">
    <location>
        <begin position="326"/>
        <end position="345"/>
    </location>
</feature>
<sequence length="372" mass="41983">MNKIFRNDEEQKVSGTLRSSLPEISISIVVPVYNGGEAFRQCLISLAALQPPPMEIIVVADGDSDGSWQVAKQFGAQVIRLPITSGGPAYPRNIGALQAKGEYLFFVDADVCVHPDTLGRVAETFHNNPDLTALIGSYDDTPGEPNFLSQYKNLFHHYVHQKAQREASTFWGACGAIRRDTFLEIGGFDESYRRPSIEDIELGYRLKKTGHRIQLCKDIHVKHLKRWGICSMLKADFFYRAIPWTELILRDRRFTNDLNIRHSERLCVVLTYGLVGALLGAIWWGPLLAVAALIMASLVIINAPLYRFFQKKRGFRFALQSVPWHWLYYLYSGLAFAIGVARHVFYGGNRKGSTMPALVPESFDINRTSGRQ</sequence>
<dbReference type="EC" id="2.4.-.-" evidence="8"/>
<feature type="transmembrane region" description="Helical" evidence="6">
    <location>
        <begin position="290"/>
        <end position="306"/>
    </location>
</feature>
<dbReference type="AlphaFoldDB" id="A0AA96GD80"/>
<dbReference type="PANTHER" id="PTHR43646:SF2">
    <property type="entry name" value="GLYCOSYLTRANSFERASE 2-LIKE DOMAIN-CONTAINING PROTEIN"/>
    <property type="match status" value="1"/>
</dbReference>
<keyword evidence="4 8" id="KW-0808">Transferase</keyword>
<dbReference type="EMBL" id="CP116967">
    <property type="protein sequence ID" value="WNM58972.1"/>
    <property type="molecule type" value="Genomic_DNA"/>
</dbReference>
<dbReference type="InterPro" id="IPR001173">
    <property type="entry name" value="Glyco_trans_2-like"/>
</dbReference>
<name>A0AA96GD80_9BACT</name>
<keyword evidence="6" id="KW-1133">Transmembrane helix</keyword>
<keyword evidence="6" id="KW-0812">Transmembrane</keyword>
<evidence type="ECO:0000313" key="8">
    <source>
        <dbReference type="EMBL" id="WNM58972.1"/>
    </source>
</evidence>
<gene>
    <name evidence="8" type="ORF">PP769_04165</name>
</gene>
<evidence type="ECO:0000256" key="6">
    <source>
        <dbReference type="SAM" id="Phobius"/>
    </source>
</evidence>
<keyword evidence="9" id="KW-1185">Reference proteome</keyword>
<dbReference type="Proteomes" id="UP001302719">
    <property type="component" value="Chromosome"/>
</dbReference>
<feature type="transmembrane region" description="Helical" evidence="6">
    <location>
        <begin position="266"/>
        <end position="284"/>
    </location>
</feature>
<protein>
    <submittedName>
        <fullName evidence="8">Glycosyltransferase</fullName>
        <ecNumber evidence="8">2.4.-.-</ecNumber>
    </submittedName>
</protein>
<keyword evidence="2" id="KW-1003">Cell membrane</keyword>
<evidence type="ECO:0000256" key="3">
    <source>
        <dbReference type="ARBA" id="ARBA00022676"/>
    </source>
</evidence>
<dbReference type="SUPFAM" id="SSF53448">
    <property type="entry name" value="Nucleotide-diphospho-sugar transferases"/>
    <property type="match status" value="1"/>
</dbReference>
<dbReference type="Gene3D" id="3.90.550.10">
    <property type="entry name" value="Spore Coat Polysaccharide Biosynthesis Protein SpsA, Chain A"/>
    <property type="match status" value="1"/>
</dbReference>
<dbReference type="GO" id="GO:0016757">
    <property type="term" value="F:glycosyltransferase activity"/>
    <property type="evidence" value="ECO:0007669"/>
    <property type="project" value="UniProtKB-KW"/>
</dbReference>
<dbReference type="InterPro" id="IPR029044">
    <property type="entry name" value="Nucleotide-diphossugar_trans"/>
</dbReference>
<accession>A0AA96GD80</accession>
<dbReference type="KEGG" id="nall:PP769_04165"/>
<feature type="domain" description="Glycosyltransferase 2-like" evidence="7">
    <location>
        <begin position="27"/>
        <end position="184"/>
    </location>
</feature>